<organism evidence="3 4">
    <name type="scientific">Brachybacterium endophyticum</name>
    <dbReference type="NCBI Taxonomy" id="2182385"/>
    <lineage>
        <taxon>Bacteria</taxon>
        <taxon>Bacillati</taxon>
        <taxon>Actinomycetota</taxon>
        <taxon>Actinomycetes</taxon>
        <taxon>Micrococcales</taxon>
        <taxon>Dermabacteraceae</taxon>
        <taxon>Brachybacterium</taxon>
    </lineage>
</organism>
<evidence type="ECO:0000259" key="2">
    <source>
        <dbReference type="Pfam" id="PF13454"/>
    </source>
</evidence>
<proteinExistence type="predicted"/>
<accession>A0A2U2RJM0</accession>
<reference evidence="3 4" key="1">
    <citation type="submission" date="2018-05" db="EMBL/GenBank/DDBJ databases">
        <title>Brachybacterium sp. M1HQ-2T, whole genome shotgun sequence.</title>
        <authorList>
            <person name="Tuo L."/>
        </authorList>
    </citation>
    <scope>NUCLEOTIDE SEQUENCE [LARGE SCALE GENOMIC DNA]</scope>
    <source>
        <strain evidence="3 4">M1HQ-2</strain>
    </source>
</reference>
<sequence>MPEPHRVRPLTLRIGVVGAGPKALYALEDLTALLDAHPPPPVAGRKGLVVTVLDAVQVPGTGAAYDPRQPHHLSLNVTAAILDEPPTGTCPSFAAWVTGPYPQLADEPYPPRAVVGEYLALRWQRMITGLARHAQVRRVTDRVTDVLPRDDGWYLATGPSWHGPMDEVLLATGHASDHAGALRHSWSSSIPLIPAALPADAMLTPDRVPPGSRVAVRGGALTFVDVCLSLTEGRGATFSARPGAPSPLVLDRSGREPAVIRPITRDGLLLDAKPDPGTRVSETAQCAVEHARARFPSEPARFGPDAVLEIVIDAATAMLGKGSRGAVEQTLRTGGEPDLPGGRGRARAALRRSIETAEGTRSPGPAWALGRMWQSLYPLVTRSLRGSDAPADEWDRFLRAARALERFAFGPPLRNARKLLALIEDGIVDLAWMDAGFRIDGEGIRPPATAPSADAAGTNDVDTVIDAVLAPPGVELVIDELARSLISRGLVLTRPGRRGVITDSAGSAIGGAVAPGARVPARPGLAVIGRPTEDDVIGNDSLNRHLHTEGRRWARRMTGRIRRPDAPEDGPQSLSQESTEDVCHDG</sequence>
<dbReference type="InterPro" id="IPR038732">
    <property type="entry name" value="HpyO/CreE_NAD-binding"/>
</dbReference>
<comment type="caution">
    <text evidence="3">The sequence shown here is derived from an EMBL/GenBank/DDBJ whole genome shotgun (WGS) entry which is preliminary data.</text>
</comment>
<protein>
    <submittedName>
        <fullName evidence="3">Amino acid decarboxylase</fullName>
    </submittedName>
</protein>
<evidence type="ECO:0000313" key="4">
    <source>
        <dbReference type="Proteomes" id="UP000245590"/>
    </source>
</evidence>
<dbReference type="InterPro" id="IPR052189">
    <property type="entry name" value="L-asp_N-monooxygenase_NS-form"/>
</dbReference>
<name>A0A2U2RJM0_9MICO</name>
<dbReference type="EMBL" id="QFKX01000003">
    <property type="protein sequence ID" value="PWH06031.1"/>
    <property type="molecule type" value="Genomic_DNA"/>
</dbReference>
<keyword evidence="4" id="KW-1185">Reference proteome</keyword>
<dbReference type="PANTHER" id="PTHR40254">
    <property type="entry name" value="BLR0577 PROTEIN"/>
    <property type="match status" value="1"/>
</dbReference>
<dbReference type="PANTHER" id="PTHR40254:SF1">
    <property type="entry name" value="BLR0577 PROTEIN"/>
    <property type="match status" value="1"/>
</dbReference>
<dbReference type="AlphaFoldDB" id="A0A2U2RJM0"/>
<evidence type="ECO:0000256" key="1">
    <source>
        <dbReference type="SAM" id="MobiDB-lite"/>
    </source>
</evidence>
<evidence type="ECO:0000313" key="3">
    <source>
        <dbReference type="EMBL" id="PWH06031.1"/>
    </source>
</evidence>
<dbReference type="Proteomes" id="UP000245590">
    <property type="component" value="Unassembled WGS sequence"/>
</dbReference>
<dbReference type="SUPFAM" id="SSF51905">
    <property type="entry name" value="FAD/NAD(P)-binding domain"/>
    <property type="match status" value="1"/>
</dbReference>
<feature type="region of interest" description="Disordered" evidence="1">
    <location>
        <begin position="555"/>
        <end position="586"/>
    </location>
</feature>
<dbReference type="InterPro" id="IPR036188">
    <property type="entry name" value="FAD/NAD-bd_sf"/>
</dbReference>
<dbReference type="OrthoDB" id="3653265at2"/>
<gene>
    <name evidence="3" type="ORF">DEO23_09435</name>
</gene>
<dbReference type="Pfam" id="PF13454">
    <property type="entry name" value="NAD_binding_9"/>
    <property type="match status" value="1"/>
</dbReference>
<dbReference type="RefSeq" id="WP_109275778.1">
    <property type="nucleotide sequence ID" value="NZ_QFKX01000003.1"/>
</dbReference>
<feature type="domain" description="FAD-dependent urate hydroxylase HpyO/Asp monooxygenase CreE-like FAD/NAD(P)-binding" evidence="2">
    <location>
        <begin position="16"/>
        <end position="174"/>
    </location>
</feature>